<proteinExistence type="predicted"/>
<protein>
    <submittedName>
        <fullName evidence="2">Uncharacterized protein</fullName>
    </submittedName>
</protein>
<dbReference type="RefSeq" id="XP_033382386.1">
    <property type="nucleotide sequence ID" value="XM_033533307.1"/>
</dbReference>
<feature type="compositionally biased region" description="Basic and acidic residues" evidence="1">
    <location>
        <begin position="40"/>
        <end position="53"/>
    </location>
</feature>
<feature type="region of interest" description="Disordered" evidence="1">
    <location>
        <begin position="392"/>
        <end position="464"/>
    </location>
</feature>
<evidence type="ECO:0000313" key="2">
    <source>
        <dbReference type="EMBL" id="KAF2014047.1"/>
    </source>
</evidence>
<feature type="compositionally biased region" description="Polar residues" evidence="1">
    <location>
        <begin position="238"/>
        <end position="250"/>
    </location>
</feature>
<organism evidence="2 3">
    <name type="scientific">Aaosphaeria arxii CBS 175.79</name>
    <dbReference type="NCBI Taxonomy" id="1450172"/>
    <lineage>
        <taxon>Eukaryota</taxon>
        <taxon>Fungi</taxon>
        <taxon>Dikarya</taxon>
        <taxon>Ascomycota</taxon>
        <taxon>Pezizomycotina</taxon>
        <taxon>Dothideomycetes</taxon>
        <taxon>Pleosporomycetidae</taxon>
        <taxon>Pleosporales</taxon>
        <taxon>Pleosporales incertae sedis</taxon>
        <taxon>Aaosphaeria</taxon>
    </lineage>
</organism>
<name>A0A6A5XMH8_9PLEO</name>
<sequence>MERTREMDPSPPEHHHSDSELSLAFEDDRFSSDEADFECSDPRKDDGSSADHKQLGCNVSAAAVNTAANTDDDNVLLCGSSQEPSKHNTRIHREAPNNIPFRRTPVWRRQFPANDAVAPDTARPHELFYQGVPGIVSRPNNLFESAENANLQFQTGRGDDVPSNVSTGKSDSCPSSSQRIPSRREQALFNLQNLQNLSIMSHTRPPGTQYHFTYAMERVPYLQPDSALLAHGFDESTKGISSKRTDSTQAIGPRAPTRPTGPLGLQPFRGTEVVLNKNPKPRDQWERRLIPDMILPKDWSRFENWNSFVPISKKPEDVFRERMEAIGITVTEPLRTITGRQTNSSDECAIMSDGEDEVHSGDSQPSLTVRTNQMPKEIQRDEVYDWLHGTCKRDETTSSDTDGNDEYEGELHFDSISTSREAPTGNEQLPQNQNDVEETGDEKQKTETMVRVTEVDSAPRATDD</sequence>
<dbReference type="EMBL" id="ML978071">
    <property type="protein sequence ID" value="KAF2014047.1"/>
    <property type="molecule type" value="Genomic_DNA"/>
</dbReference>
<gene>
    <name evidence="2" type="ORF">BU24DRAFT_483966</name>
</gene>
<reference evidence="2" key="1">
    <citation type="journal article" date="2020" name="Stud. Mycol.">
        <title>101 Dothideomycetes genomes: a test case for predicting lifestyles and emergence of pathogens.</title>
        <authorList>
            <person name="Haridas S."/>
            <person name="Albert R."/>
            <person name="Binder M."/>
            <person name="Bloem J."/>
            <person name="Labutti K."/>
            <person name="Salamov A."/>
            <person name="Andreopoulos B."/>
            <person name="Baker S."/>
            <person name="Barry K."/>
            <person name="Bills G."/>
            <person name="Bluhm B."/>
            <person name="Cannon C."/>
            <person name="Castanera R."/>
            <person name="Culley D."/>
            <person name="Daum C."/>
            <person name="Ezra D."/>
            <person name="Gonzalez J."/>
            <person name="Henrissat B."/>
            <person name="Kuo A."/>
            <person name="Liang C."/>
            <person name="Lipzen A."/>
            <person name="Lutzoni F."/>
            <person name="Magnuson J."/>
            <person name="Mondo S."/>
            <person name="Nolan M."/>
            <person name="Ohm R."/>
            <person name="Pangilinan J."/>
            <person name="Park H.-J."/>
            <person name="Ramirez L."/>
            <person name="Alfaro M."/>
            <person name="Sun H."/>
            <person name="Tritt A."/>
            <person name="Yoshinaga Y."/>
            <person name="Zwiers L.-H."/>
            <person name="Turgeon B."/>
            <person name="Goodwin S."/>
            <person name="Spatafora J."/>
            <person name="Crous P."/>
            <person name="Grigoriev I."/>
        </authorList>
    </citation>
    <scope>NUCLEOTIDE SEQUENCE</scope>
    <source>
        <strain evidence="2">CBS 175.79</strain>
    </source>
</reference>
<feature type="region of interest" description="Disordered" evidence="1">
    <location>
        <begin position="238"/>
        <end position="267"/>
    </location>
</feature>
<accession>A0A6A5XMH8</accession>
<keyword evidence="3" id="KW-1185">Reference proteome</keyword>
<evidence type="ECO:0000256" key="1">
    <source>
        <dbReference type="SAM" id="MobiDB-lite"/>
    </source>
</evidence>
<dbReference type="GeneID" id="54290704"/>
<feature type="compositionally biased region" description="Basic and acidic residues" evidence="1">
    <location>
        <begin position="1"/>
        <end position="19"/>
    </location>
</feature>
<evidence type="ECO:0000313" key="3">
    <source>
        <dbReference type="Proteomes" id="UP000799778"/>
    </source>
</evidence>
<dbReference type="AlphaFoldDB" id="A0A6A5XMH8"/>
<feature type="compositionally biased region" description="Polar residues" evidence="1">
    <location>
        <begin position="163"/>
        <end position="180"/>
    </location>
</feature>
<dbReference type="Proteomes" id="UP000799778">
    <property type="component" value="Unassembled WGS sequence"/>
</dbReference>
<feature type="region of interest" description="Disordered" evidence="1">
    <location>
        <begin position="1"/>
        <end position="53"/>
    </location>
</feature>
<feature type="compositionally biased region" description="Polar residues" evidence="1">
    <location>
        <begin position="415"/>
        <end position="434"/>
    </location>
</feature>
<feature type="region of interest" description="Disordered" evidence="1">
    <location>
        <begin position="154"/>
        <end position="180"/>
    </location>
</feature>